<evidence type="ECO:0000313" key="2">
    <source>
        <dbReference type="Proteomes" id="UP001432027"/>
    </source>
</evidence>
<evidence type="ECO:0000313" key="1">
    <source>
        <dbReference type="EMBL" id="GMS99452.1"/>
    </source>
</evidence>
<reference evidence="1" key="1">
    <citation type="submission" date="2023-10" db="EMBL/GenBank/DDBJ databases">
        <title>Genome assembly of Pristionchus species.</title>
        <authorList>
            <person name="Yoshida K."/>
            <person name="Sommer R.J."/>
        </authorList>
    </citation>
    <scope>NUCLEOTIDE SEQUENCE</scope>
    <source>
        <strain evidence="1">RS0144</strain>
    </source>
</reference>
<proteinExistence type="predicted"/>
<organism evidence="1 2">
    <name type="scientific">Pristionchus entomophagus</name>
    <dbReference type="NCBI Taxonomy" id="358040"/>
    <lineage>
        <taxon>Eukaryota</taxon>
        <taxon>Metazoa</taxon>
        <taxon>Ecdysozoa</taxon>
        <taxon>Nematoda</taxon>
        <taxon>Chromadorea</taxon>
        <taxon>Rhabditida</taxon>
        <taxon>Rhabditina</taxon>
        <taxon>Diplogasteromorpha</taxon>
        <taxon>Diplogasteroidea</taxon>
        <taxon>Neodiplogasteridae</taxon>
        <taxon>Pristionchus</taxon>
    </lineage>
</organism>
<protein>
    <recommendedName>
        <fullName evidence="3">G protein-coupled receptor</fullName>
    </recommendedName>
</protein>
<dbReference type="EMBL" id="BTSX01000005">
    <property type="protein sequence ID" value="GMS99452.1"/>
    <property type="molecule type" value="Genomic_DNA"/>
</dbReference>
<keyword evidence="2" id="KW-1185">Reference proteome</keyword>
<sequence length="60" mass="6812">MRRLLLAFAILENNVQLYTTDIYCTTQVIPVIPNDGCINFLKMGCLIRSVRLLTVGLTLR</sequence>
<comment type="caution">
    <text evidence="1">The sequence shown here is derived from an EMBL/GenBank/DDBJ whole genome shotgun (WGS) entry which is preliminary data.</text>
</comment>
<name>A0AAV5TZB4_9BILA</name>
<gene>
    <name evidence="1" type="ORF">PENTCL1PPCAC_21627</name>
</gene>
<dbReference type="Proteomes" id="UP001432027">
    <property type="component" value="Unassembled WGS sequence"/>
</dbReference>
<accession>A0AAV5TZB4</accession>
<evidence type="ECO:0008006" key="3">
    <source>
        <dbReference type="Google" id="ProtNLM"/>
    </source>
</evidence>
<dbReference type="AlphaFoldDB" id="A0AAV5TZB4"/>